<dbReference type="Gene3D" id="3.40.1160.10">
    <property type="entry name" value="Acetylglutamate kinase-like"/>
    <property type="match status" value="1"/>
</dbReference>
<name>A0A381U9N4_9ZZZZ</name>
<protein>
    <submittedName>
        <fullName evidence="1">Uncharacterized protein</fullName>
    </submittedName>
</protein>
<reference evidence="1" key="1">
    <citation type="submission" date="2018-05" db="EMBL/GenBank/DDBJ databases">
        <authorList>
            <person name="Lanie J.A."/>
            <person name="Ng W.-L."/>
            <person name="Kazmierczak K.M."/>
            <person name="Andrzejewski T.M."/>
            <person name="Davidsen T.M."/>
            <person name="Wayne K.J."/>
            <person name="Tettelin H."/>
            <person name="Glass J.I."/>
            <person name="Rusch D."/>
            <person name="Podicherti R."/>
            <person name="Tsui H.-C.T."/>
            <person name="Winkler M.E."/>
        </authorList>
    </citation>
    <scope>NUCLEOTIDE SEQUENCE</scope>
</reference>
<dbReference type="EMBL" id="UINC01006010">
    <property type="protein sequence ID" value="SVA24930.1"/>
    <property type="molecule type" value="Genomic_DNA"/>
</dbReference>
<dbReference type="AlphaFoldDB" id="A0A381U9N4"/>
<accession>A0A381U9N4</accession>
<evidence type="ECO:0000313" key="1">
    <source>
        <dbReference type="EMBL" id="SVA24930.1"/>
    </source>
</evidence>
<dbReference type="SUPFAM" id="SSF53633">
    <property type="entry name" value="Carbamate kinase-like"/>
    <property type="match status" value="1"/>
</dbReference>
<gene>
    <name evidence="1" type="ORF">METZ01_LOCUS77784</name>
</gene>
<sequence length="65" mass="7370">MELVTKATKLDATYDRDPTGHPDATRCDTVSYDEVLQRGLEIMDSTAIECWKSHAMPRCCQRHDG</sequence>
<organism evidence="1">
    <name type="scientific">marine metagenome</name>
    <dbReference type="NCBI Taxonomy" id="408172"/>
    <lineage>
        <taxon>unclassified sequences</taxon>
        <taxon>metagenomes</taxon>
        <taxon>ecological metagenomes</taxon>
    </lineage>
</organism>
<dbReference type="InterPro" id="IPR036393">
    <property type="entry name" value="AceGlu_kinase-like_sf"/>
</dbReference>
<proteinExistence type="predicted"/>